<dbReference type="Proteomes" id="UP001054252">
    <property type="component" value="Unassembled WGS sequence"/>
</dbReference>
<protein>
    <submittedName>
        <fullName evidence="2">Uncharacterized protein</fullName>
    </submittedName>
</protein>
<feature type="signal peptide" evidence="1">
    <location>
        <begin position="1"/>
        <end position="19"/>
    </location>
</feature>
<organism evidence="2 3">
    <name type="scientific">Rubroshorea leprosula</name>
    <dbReference type="NCBI Taxonomy" id="152421"/>
    <lineage>
        <taxon>Eukaryota</taxon>
        <taxon>Viridiplantae</taxon>
        <taxon>Streptophyta</taxon>
        <taxon>Embryophyta</taxon>
        <taxon>Tracheophyta</taxon>
        <taxon>Spermatophyta</taxon>
        <taxon>Magnoliopsida</taxon>
        <taxon>eudicotyledons</taxon>
        <taxon>Gunneridae</taxon>
        <taxon>Pentapetalae</taxon>
        <taxon>rosids</taxon>
        <taxon>malvids</taxon>
        <taxon>Malvales</taxon>
        <taxon>Dipterocarpaceae</taxon>
        <taxon>Rubroshorea</taxon>
    </lineage>
</organism>
<evidence type="ECO:0000313" key="3">
    <source>
        <dbReference type="Proteomes" id="UP001054252"/>
    </source>
</evidence>
<gene>
    <name evidence="2" type="ORF">SLEP1_g30217</name>
</gene>
<accession>A0AAV5K9G5</accession>
<comment type="caution">
    <text evidence="2">The sequence shown here is derived from an EMBL/GenBank/DDBJ whole genome shotgun (WGS) entry which is preliminary data.</text>
</comment>
<sequence length="68" mass="7277">MSKIASLLICGILLCLVLSHDARPDPELTKSKKQGDVGAEKVVIDDDQCGPPGNRVDLDYVYTCNSTG</sequence>
<proteinExistence type="predicted"/>
<feature type="chain" id="PRO_5043764240" evidence="1">
    <location>
        <begin position="20"/>
        <end position="68"/>
    </location>
</feature>
<evidence type="ECO:0000313" key="2">
    <source>
        <dbReference type="EMBL" id="GKV20040.1"/>
    </source>
</evidence>
<keyword evidence="3" id="KW-1185">Reference proteome</keyword>
<name>A0AAV5K9G5_9ROSI</name>
<evidence type="ECO:0000256" key="1">
    <source>
        <dbReference type="SAM" id="SignalP"/>
    </source>
</evidence>
<dbReference type="EMBL" id="BPVZ01000054">
    <property type="protein sequence ID" value="GKV20040.1"/>
    <property type="molecule type" value="Genomic_DNA"/>
</dbReference>
<dbReference type="AlphaFoldDB" id="A0AAV5K9G5"/>
<keyword evidence="1" id="KW-0732">Signal</keyword>
<reference evidence="2 3" key="1">
    <citation type="journal article" date="2021" name="Commun. Biol.">
        <title>The genome of Shorea leprosula (Dipterocarpaceae) highlights the ecological relevance of drought in aseasonal tropical rainforests.</title>
        <authorList>
            <person name="Ng K.K.S."/>
            <person name="Kobayashi M.J."/>
            <person name="Fawcett J.A."/>
            <person name="Hatakeyama M."/>
            <person name="Paape T."/>
            <person name="Ng C.H."/>
            <person name="Ang C.C."/>
            <person name="Tnah L.H."/>
            <person name="Lee C.T."/>
            <person name="Nishiyama T."/>
            <person name="Sese J."/>
            <person name="O'Brien M.J."/>
            <person name="Copetti D."/>
            <person name="Mohd Noor M.I."/>
            <person name="Ong R.C."/>
            <person name="Putra M."/>
            <person name="Sireger I.Z."/>
            <person name="Indrioko S."/>
            <person name="Kosugi Y."/>
            <person name="Izuno A."/>
            <person name="Isagi Y."/>
            <person name="Lee S.L."/>
            <person name="Shimizu K.K."/>
        </authorList>
    </citation>
    <scope>NUCLEOTIDE SEQUENCE [LARGE SCALE GENOMIC DNA]</scope>
    <source>
        <strain evidence="2">214</strain>
    </source>
</reference>